<sequence>MKPLVCVPMGDPAGIGPEIIIQSVTDSRLLNTCRLLITGTEECLKRAADVCQIKLQLNLCQRVAEMTGQKQTLNLFPVTSPPLSEAPFGAVTSAAGETAWQCIKAATELALKGDVDALATTPINKESLKAAGIPHIGHTEILADLTDCPDPLTLFQVKTLRVFFLSRHLSLREACDYITEPRLVGLSRRAIKALQQLGVQKPHLAIAALNPHGGEQGLFGDEEMVSIKPAIQRLQKEGFHVSGPLPADSVFHQALQGRYDAVLSLYHDQGHIATKMVDFEKTISITCGLPFLRTSVDHGTAFDIAGQGIASPVSMVEAIRLASEYAGRMKTLC</sequence>
<proteinExistence type="predicted"/>
<evidence type="ECO:0000256" key="1">
    <source>
        <dbReference type="ARBA" id="ARBA00022723"/>
    </source>
</evidence>
<keyword evidence="2 4" id="KW-0560">Oxidoreductase</keyword>
<evidence type="ECO:0000313" key="5">
    <source>
        <dbReference type="Proteomes" id="UP001549366"/>
    </source>
</evidence>
<dbReference type="GO" id="GO:0016491">
    <property type="term" value="F:oxidoreductase activity"/>
    <property type="evidence" value="ECO:0007669"/>
    <property type="project" value="UniProtKB-KW"/>
</dbReference>
<organism evidence="4 5">
    <name type="scientific">Endozoicomonas lisbonensis</name>
    <dbReference type="NCBI Taxonomy" id="3120522"/>
    <lineage>
        <taxon>Bacteria</taxon>
        <taxon>Pseudomonadati</taxon>
        <taxon>Pseudomonadota</taxon>
        <taxon>Gammaproteobacteria</taxon>
        <taxon>Oceanospirillales</taxon>
        <taxon>Endozoicomonadaceae</taxon>
        <taxon>Endozoicomonas</taxon>
    </lineage>
</organism>
<dbReference type="InterPro" id="IPR005255">
    <property type="entry name" value="PdxA_fam"/>
</dbReference>
<dbReference type="EC" id="1.1.1.409" evidence="4"/>
<protein>
    <submittedName>
        <fullName evidence="4">4-hydroxythreonine-4-phosphate dehydrogenase</fullName>
        <ecNumber evidence="4">1.1.1.408</ecNumber>
        <ecNumber evidence="4">1.1.1.409</ecNumber>
    </submittedName>
</protein>
<reference evidence="4 5" key="1">
    <citation type="submission" date="2024-06" db="EMBL/GenBank/DDBJ databases">
        <title>Genomic Encyclopedia of Type Strains, Phase V (KMG-V): Genome sequencing to study the core and pangenomes of soil and plant-associated prokaryotes.</title>
        <authorList>
            <person name="Whitman W."/>
        </authorList>
    </citation>
    <scope>NUCLEOTIDE SEQUENCE [LARGE SCALE GENOMIC DNA]</scope>
    <source>
        <strain evidence="4 5">NE40</strain>
    </source>
</reference>
<dbReference type="NCBIfam" id="TIGR00557">
    <property type="entry name" value="pdxA"/>
    <property type="match status" value="1"/>
</dbReference>
<evidence type="ECO:0000313" key="4">
    <source>
        <dbReference type="EMBL" id="MET4756972.1"/>
    </source>
</evidence>
<dbReference type="PANTHER" id="PTHR30004">
    <property type="entry name" value="4-HYDROXYTHREONINE-4-PHOSPHATE DEHYDROGENASE"/>
    <property type="match status" value="1"/>
</dbReference>
<name>A0ABV2SGR8_9GAMM</name>
<evidence type="ECO:0000256" key="2">
    <source>
        <dbReference type="ARBA" id="ARBA00023002"/>
    </source>
</evidence>
<keyword evidence="5" id="KW-1185">Reference proteome</keyword>
<evidence type="ECO:0000256" key="3">
    <source>
        <dbReference type="ARBA" id="ARBA00023027"/>
    </source>
</evidence>
<keyword evidence="3" id="KW-0520">NAD</keyword>
<keyword evidence="1" id="KW-0479">Metal-binding</keyword>
<dbReference type="RefSeq" id="WP_354011252.1">
    <property type="nucleotide sequence ID" value="NZ_JBEWTA010000001.1"/>
</dbReference>
<dbReference type="Proteomes" id="UP001549366">
    <property type="component" value="Unassembled WGS sequence"/>
</dbReference>
<dbReference type="SUPFAM" id="SSF53659">
    <property type="entry name" value="Isocitrate/Isopropylmalate dehydrogenase-like"/>
    <property type="match status" value="1"/>
</dbReference>
<comment type="caution">
    <text evidence="4">The sequence shown here is derived from an EMBL/GenBank/DDBJ whole genome shotgun (WGS) entry which is preliminary data.</text>
</comment>
<dbReference type="EMBL" id="JBEWTB010000002">
    <property type="protein sequence ID" value="MET4756972.1"/>
    <property type="molecule type" value="Genomic_DNA"/>
</dbReference>
<dbReference type="Pfam" id="PF04166">
    <property type="entry name" value="PdxA"/>
    <property type="match status" value="1"/>
</dbReference>
<dbReference type="Gene3D" id="3.40.718.10">
    <property type="entry name" value="Isopropylmalate Dehydrogenase"/>
    <property type="match status" value="1"/>
</dbReference>
<dbReference type="PANTHER" id="PTHR30004:SF6">
    <property type="entry name" value="D-THREONATE 4-PHOSPHATE DEHYDROGENASE"/>
    <property type="match status" value="1"/>
</dbReference>
<dbReference type="NCBIfam" id="NF002992">
    <property type="entry name" value="PRK03743.1"/>
    <property type="match status" value="1"/>
</dbReference>
<accession>A0ABV2SGR8</accession>
<gene>
    <name evidence="4" type="ORF">V5J35_002164</name>
</gene>
<dbReference type="EC" id="1.1.1.408" evidence="4"/>